<dbReference type="RefSeq" id="WP_214299788.1">
    <property type="nucleotide sequence ID" value="NZ_JAHDYS010000011.1"/>
</dbReference>
<comment type="caution">
    <text evidence="3">The sequence shown here is derived from an EMBL/GenBank/DDBJ whole genome shotgun (WGS) entry which is preliminary data.</text>
</comment>
<dbReference type="CDD" id="cd17906">
    <property type="entry name" value="CheX"/>
    <property type="match status" value="1"/>
</dbReference>
<dbReference type="Gene3D" id="3.40.1550.10">
    <property type="entry name" value="CheC-like"/>
    <property type="match status" value="1"/>
</dbReference>
<dbReference type="Pfam" id="PF13690">
    <property type="entry name" value="CheX"/>
    <property type="match status" value="1"/>
</dbReference>
<dbReference type="SUPFAM" id="SSF103039">
    <property type="entry name" value="CheC-like"/>
    <property type="match status" value="1"/>
</dbReference>
<dbReference type="InterPro" id="IPR028051">
    <property type="entry name" value="CheX-like_dom"/>
</dbReference>
<evidence type="ECO:0000259" key="2">
    <source>
        <dbReference type="Pfam" id="PF13690"/>
    </source>
</evidence>
<feature type="domain" description="Chemotaxis phosphatase CheX-like" evidence="2">
    <location>
        <begin position="53"/>
        <end position="138"/>
    </location>
</feature>
<dbReference type="InterPro" id="IPR028976">
    <property type="entry name" value="CheC-like_sf"/>
</dbReference>
<evidence type="ECO:0000256" key="1">
    <source>
        <dbReference type="ARBA" id="ARBA00022500"/>
    </source>
</evidence>
<keyword evidence="4" id="KW-1185">Reference proteome</keyword>
<reference evidence="3 4" key="1">
    <citation type="submission" date="2021-05" db="EMBL/GenBank/DDBJ databases">
        <title>The draft genome of Geobacter chapellei DSM 13688.</title>
        <authorList>
            <person name="Xu Z."/>
            <person name="Masuda Y."/>
            <person name="Itoh H."/>
            <person name="Senoo K."/>
        </authorList>
    </citation>
    <scope>NUCLEOTIDE SEQUENCE [LARGE SCALE GENOMIC DNA]</scope>
    <source>
        <strain evidence="3 4">DSM 13688</strain>
    </source>
</reference>
<dbReference type="InterPro" id="IPR038756">
    <property type="entry name" value="CheX-like"/>
</dbReference>
<sequence>MINAKVLKRLETTEEQLIEHLDKDVREIFSTMVGVDISASLTAVTETKFKHCVTAMVGFAGNYSGMISINAPQSLAMTFTSQMLGMDVEECGDDVHDALGEIANMMGGSFKHHFVNDGHEVQLSTPSVISGEEYVMTVGSVPDTLTLMFESGAEHFLVSVYLESEE</sequence>
<keyword evidence="1" id="KW-0145">Chemotaxis</keyword>
<dbReference type="PANTHER" id="PTHR39452">
    <property type="entry name" value="CHEY-P PHOSPHATASE CHEX"/>
    <property type="match status" value="1"/>
</dbReference>
<dbReference type="EMBL" id="JAHDYS010000011">
    <property type="protein sequence ID" value="MBT1072617.1"/>
    <property type="molecule type" value="Genomic_DNA"/>
</dbReference>
<name>A0ABS5UAA4_9BACT</name>
<gene>
    <name evidence="3" type="ORF">KJB30_12535</name>
</gene>
<dbReference type="Proteomes" id="UP000784128">
    <property type="component" value="Unassembled WGS sequence"/>
</dbReference>
<dbReference type="PANTHER" id="PTHR39452:SF1">
    <property type="entry name" value="CHEY-P PHOSPHATASE CHEX"/>
    <property type="match status" value="1"/>
</dbReference>
<protein>
    <submittedName>
        <fullName evidence="3">Chemotaxis protein CheX</fullName>
    </submittedName>
</protein>
<proteinExistence type="predicted"/>
<evidence type="ECO:0000313" key="3">
    <source>
        <dbReference type="EMBL" id="MBT1072617.1"/>
    </source>
</evidence>
<accession>A0ABS5UAA4</accession>
<organism evidence="3 4">
    <name type="scientific">Pelotalea chapellei</name>
    <dbReference type="NCBI Taxonomy" id="44671"/>
    <lineage>
        <taxon>Bacteria</taxon>
        <taxon>Pseudomonadati</taxon>
        <taxon>Thermodesulfobacteriota</taxon>
        <taxon>Desulfuromonadia</taxon>
        <taxon>Geobacterales</taxon>
        <taxon>Geobacteraceae</taxon>
        <taxon>Pelotalea</taxon>
    </lineage>
</organism>
<evidence type="ECO:0000313" key="4">
    <source>
        <dbReference type="Proteomes" id="UP000784128"/>
    </source>
</evidence>